<keyword evidence="1" id="KW-0732">Signal</keyword>
<protein>
    <recommendedName>
        <fullName evidence="4">Replication factor A C-terminal domain-containing protein</fullName>
    </recommendedName>
</protein>
<feature type="chain" id="PRO_5021260484" description="Replication factor A C-terminal domain-containing protein" evidence="1">
    <location>
        <begin position="34"/>
        <end position="211"/>
    </location>
</feature>
<evidence type="ECO:0000313" key="3">
    <source>
        <dbReference type="Proteomes" id="UP000316621"/>
    </source>
</evidence>
<dbReference type="EMBL" id="CM010722">
    <property type="protein sequence ID" value="RZC74174.1"/>
    <property type="molecule type" value="Genomic_DNA"/>
</dbReference>
<dbReference type="InterPro" id="IPR012340">
    <property type="entry name" value="NA-bd_OB-fold"/>
</dbReference>
<dbReference type="Gene3D" id="2.40.50.140">
    <property type="entry name" value="Nucleic acid-binding proteins"/>
    <property type="match status" value="1"/>
</dbReference>
<gene>
    <name evidence="2" type="ORF">C5167_049659</name>
</gene>
<evidence type="ECO:0008006" key="4">
    <source>
        <dbReference type="Google" id="ProtNLM"/>
    </source>
</evidence>
<sequence>MHIHKMLFPVLWSTLKINLWVLLLIRSNDPVDAESNPGPVLIAACSTFVKNYQGDCTVSATYTTKYADIYIPEQYHVQHIRTHKRMKLIMEVEDSTGTATFVAMGKAAEDLLQCSVSTLMEVNRGYFCKSKLIVIDSLTSGEIAVTALSYKVPTNKMERTFATNHLMKNRIAGTVVKEAIVNKKLLLKVRDWSWILAPWHHCTDKKVRHII</sequence>
<dbReference type="AlphaFoldDB" id="A0A4Y7KLE5"/>
<proteinExistence type="predicted"/>
<feature type="signal peptide" evidence="1">
    <location>
        <begin position="1"/>
        <end position="33"/>
    </location>
</feature>
<evidence type="ECO:0000313" key="2">
    <source>
        <dbReference type="EMBL" id="RZC74174.1"/>
    </source>
</evidence>
<evidence type="ECO:0000256" key="1">
    <source>
        <dbReference type="SAM" id="SignalP"/>
    </source>
</evidence>
<keyword evidence="3" id="KW-1185">Reference proteome</keyword>
<reference evidence="2 3" key="1">
    <citation type="journal article" date="2018" name="Science">
        <title>The opium poppy genome and morphinan production.</title>
        <authorList>
            <person name="Guo L."/>
            <person name="Winzer T."/>
            <person name="Yang X."/>
            <person name="Li Y."/>
            <person name="Ning Z."/>
            <person name="He Z."/>
            <person name="Teodor R."/>
            <person name="Lu Y."/>
            <person name="Bowser T.A."/>
            <person name="Graham I.A."/>
            <person name="Ye K."/>
        </authorList>
    </citation>
    <scope>NUCLEOTIDE SEQUENCE [LARGE SCALE GENOMIC DNA]</scope>
    <source>
        <strain evidence="3">cv. HN1</strain>
        <tissue evidence="2">Leaves</tissue>
    </source>
</reference>
<organism evidence="2 3">
    <name type="scientific">Papaver somniferum</name>
    <name type="common">Opium poppy</name>
    <dbReference type="NCBI Taxonomy" id="3469"/>
    <lineage>
        <taxon>Eukaryota</taxon>
        <taxon>Viridiplantae</taxon>
        <taxon>Streptophyta</taxon>
        <taxon>Embryophyta</taxon>
        <taxon>Tracheophyta</taxon>
        <taxon>Spermatophyta</taxon>
        <taxon>Magnoliopsida</taxon>
        <taxon>Ranunculales</taxon>
        <taxon>Papaveraceae</taxon>
        <taxon>Papaveroideae</taxon>
        <taxon>Papaver</taxon>
    </lineage>
</organism>
<name>A0A4Y7KLE5_PAPSO</name>
<accession>A0A4Y7KLE5</accession>
<dbReference type="Proteomes" id="UP000316621">
    <property type="component" value="Chromosome 8"/>
</dbReference>
<dbReference type="Gramene" id="RZC74174">
    <property type="protein sequence ID" value="RZC74174"/>
    <property type="gene ID" value="C5167_049659"/>
</dbReference>